<proteinExistence type="predicted"/>
<keyword evidence="2" id="KW-1185">Reference proteome</keyword>
<protein>
    <submittedName>
        <fullName evidence="1">Uncharacterized protein</fullName>
    </submittedName>
</protein>
<dbReference type="Proteomes" id="UP001346149">
    <property type="component" value="Unassembled WGS sequence"/>
</dbReference>
<gene>
    <name evidence="1" type="ORF">SAY86_027153</name>
</gene>
<reference evidence="1 2" key="1">
    <citation type="journal article" date="2023" name="Hortic Res">
        <title>Pangenome of water caltrop reveals structural variations and asymmetric subgenome divergence after allopolyploidization.</title>
        <authorList>
            <person name="Zhang X."/>
            <person name="Chen Y."/>
            <person name="Wang L."/>
            <person name="Yuan Y."/>
            <person name="Fang M."/>
            <person name="Shi L."/>
            <person name="Lu R."/>
            <person name="Comes H.P."/>
            <person name="Ma Y."/>
            <person name="Chen Y."/>
            <person name="Huang G."/>
            <person name="Zhou Y."/>
            <person name="Zheng Z."/>
            <person name="Qiu Y."/>
        </authorList>
    </citation>
    <scope>NUCLEOTIDE SEQUENCE [LARGE SCALE GENOMIC DNA]</scope>
    <source>
        <strain evidence="1">F231</strain>
    </source>
</reference>
<name>A0AAN7KH04_TRANT</name>
<accession>A0AAN7KH04</accession>
<dbReference type="AlphaFoldDB" id="A0AAN7KH04"/>
<comment type="caution">
    <text evidence="1">The sequence shown here is derived from an EMBL/GenBank/DDBJ whole genome shotgun (WGS) entry which is preliminary data.</text>
</comment>
<dbReference type="EMBL" id="JAXQNO010000021">
    <property type="protein sequence ID" value="KAK4769003.1"/>
    <property type="molecule type" value="Genomic_DNA"/>
</dbReference>
<sequence length="167" mass="19308">MPHQRQILTPENFPLIRLESINQRGNPRKEHLRLLGIRGIRRHALVSEHHVANRQHYSSHHDRCSDKVPDQARRLHLYKSSELKNKIHTRKAASDTISYQTTGIALEPSRHRLSCGRDTCRFHVQLLYSPSSSWHAWNNSAQGPGMNKTESRDFKQNCSIISYISGN</sequence>
<evidence type="ECO:0000313" key="2">
    <source>
        <dbReference type="Proteomes" id="UP001346149"/>
    </source>
</evidence>
<organism evidence="1 2">
    <name type="scientific">Trapa natans</name>
    <name type="common">Water chestnut</name>
    <dbReference type="NCBI Taxonomy" id="22666"/>
    <lineage>
        <taxon>Eukaryota</taxon>
        <taxon>Viridiplantae</taxon>
        <taxon>Streptophyta</taxon>
        <taxon>Embryophyta</taxon>
        <taxon>Tracheophyta</taxon>
        <taxon>Spermatophyta</taxon>
        <taxon>Magnoliopsida</taxon>
        <taxon>eudicotyledons</taxon>
        <taxon>Gunneridae</taxon>
        <taxon>Pentapetalae</taxon>
        <taxon>rosids</taxon>
        <taxon>malvids</taxon>
        <taxon>Myrtales</taxon>
        <taxon>Lythraceae</taxon>
        <taxon>Trapa</taxon>
    </lineage>
</organism>
<evidence type="ECO:0000313" key="1">
    <source>
        <dbReference type="EMBL" id="KAK4769003.1"/>
    </source>
</evidence>